<dbReference type="PROSITE" id="PS51318">
    <property type="entry name" value="TAT"/>
    <property type="match status" value="1"/>
</dbReference>
<dbReference type="InterPro" id="IPR006311">
    <property type="entry name" value="TAT_signal"/>
</dbReference>
<dbReference type="InterPro" id="IPR019546">
    <property type="entry name" value="TAT_signal_bac_arc"/>
</dbReference>
<proteinExistence type="predicted"/>
<evidence type="ECO:0000313" key="2">
    <source>
        <dbReference type="Proteomes" id="UP001595973"/>
    </source>
</evidence>
<name>A0ABV9KLG7_9RHOB</name>
<comment type="caution">
    <text evidence="1">The sequence shown here is derived from an EMBL/GenBank/DDBJ whole genome shotgun (WGS) entry which is preliminary data.</text>
</comment>
<evidence type="ECO:0000313" key="1">
    <source>
        <dbReference type="EMBL" id="MFC4671020.1"/>
    </source>
</evidence>
<dbReference type="RefSeq" id="WP_380720850.1">
    <property type="nucleotide sequence ID" value="NZ_JBHSGI010000032.1"/>
</dbReference>
<dbReference type="EMBL" id="JBHSGI010000032">
    <property type="protein sequence ID" value="MFC4671020.1"/>
    <property type="molecule type" value="Genomic_DNA"/>
</dbReference>
<protein>
    <submittedName>
        <fullName evidence="1">Twin-arginine translocation signal domain-containing protein</fullName>
    </submittedName>
</protein>
<organism evidence="1 2">
    <name type="scientific">Seohaeicola nanhaiensis</name>
    <dbReference type="NCBI Taxonomy" id="1387282"/>
    <lineage>
        <taxon>Bacteria</taxon>
        <taxon>Pseudomonadati</taxon>
        <taxon>Pseudomonadota</taxon>
        <taxon>Alphaproteobacteria</taxon>
        <taxon>Rhodobacterales</taxon>
        <taxon>Roseobacteraceae</taxon>
        <taxon>Seohaeicola</taxon>
    </lineage>
</organism>
<sequence length="39" mass="4318">MKRAFGRRRFIRRLCAASAAFALGDLAMRPHQSGSNLLA</sequence>
<reference evidence="2" key="1">
    <citation type="journal article" date="2019" name="Int. J. Syst. Evol. Microbiol.">
        <title>The Global Catalogue of Microorganisms (GCM) 10K type strain sequencing project: providing services to taxonomists for standard genome sequencing and annotation.</title>
        <authorList>
            <consortium name="The Broad Institute Genomics Platform"/>
            <consortium name="The Broad Institute Genome Sequencing Center for Infectious Disease"/>
            <person name="Wu L."/>
            <person name="Ma J."/>
        </authorList>
    </citation>
    <scope>NUCLEOTIDE SEQUENCE [LARGE SCALE GENOMIC DNA]</scope>
    <source>
        <strain evidence="2">CGMCC 4.7283</strain>
    </source>
</reference>
<dbReference type="Proteomes" id="UP001595973">
    <property type="component" value="Unassembled WGS sequence"/>
</dbReference>
<gene>
    <name evidence="1" type="ORF">ACFO5X_20895</name>
</gene>
<accession>A0ABV9KLG7</accession>
<dbReference type="NCBIfam" id="TIGR01409">
    <property type="entry name" value="TAT_signal_seq"/>
    <property type="match status" value="1"/>
</dbReference>
<keyword evidence="2" id="KW-1185">Reference proteome</keyword>